<dbReference type="EMBL" id="VUJU01003257">
    <property type="protein sequence ID" value="KAF0758592.1"/>
    <property type="molecule type" value="Genomic_DNA"/>
</dbReference>
<name>A0A6G0YMA4_APHCR</name>
<organism evidence="1 2">
    <name type="scientific">Aphis craccivora</name>
    <name type="common">Cowpea aphid</name>
    <dbReference type="NCBI Taxonomy" id="307492"/>
    <lineage>
        <taxon>Eukaryota</taxon>
        <taxon>Metazoa</taxon>
        <taxon>Ecdysozoa</taxon>
        <taxon>Arthropoda</taxon>
        <taxon>Hexapoda</taxon>
        <taxon>Insecta</taxon>
        <taxon>Pterygota</taxon>
        <taxon>Neoptera</taxon>
        <taxon>Paraneoptera</taxon>
        <taxon>Hemiptera</taxon>
        <taxon>Sternorrhyncha</taxon>
        <taxon>Aphidomorpha</taxon>
        <taxon>Aphidoidea</taxon>
        <taxon>Aphididae</taxon>
        <taxon>Aphidini</taxon>
        <taxon>Aphis</taxon>
        <taxon>Aphis</taxon>
    </lineage>
</organism>
<evidence type="ECO:0000313" key="1">
    <source>
        <dbReference type="EMBL" id="KAF0758592.1"/>
    </source>
</evidence>
<comment type="caution">
    <text evidence="1">The sequence shown here is derived from an EMBL/GenBank/DDBJ whole genome shotgun (WGS) entry which is preliminary data.</text>
</comment>
<accession>A0A6G0YMA4</accession>
<dbReference type="AlphaFoldDB" id="A0A6G0YMA4"/>
<dbReference type="Proteomes" id="UP000478052">
    <property type="component" value="Unassembled WGS sequence"/>
</dbReference>
<reference evidence="1 2" key="1">
    <citation type="submission" date="2019-08" db="EMBL/GenBank/DDBJ databases">
        <title>Whole genome of Aphis craccivora.</title>
        <authorList>
            <person name="Voronova N.V."/>
            <person name="Shulinski R.S."/>
            <person name="Bandarenka Y.V."/>
            <person name="Zhorov D.G."/>
            <person name="Warner D."/>
        </authorList>
    </citation>
    <scope>NUCLEOTIDE SEQUENCE [LARGE SCALE GENOMIC DNA]</scope>
    <source>
        <strain evidence="1">180601</strain>
        <tissue evidence="1">Whole Body</tissue>
    </source>
</reference>
<proteinExistence type="predicted"/>
<dbReference type="OrthoDB" id="6777438at2759"/>
<protein>
    <submittedName>
        <fullName evidence="1">Uncharacterized protein</fullName>
    </submittedName>
</protein>
<sequence length="278" mass="32651">MKKYGNPKNPAENKWTYLSTNFKGLPLNCDNSNLEARKRRKLYTCEEQNENSDCNVSILLYIVTSDYKLKNIKISRVNEINDLGVTFDSKLNFKLNTNNIIKKSSSKLGFIKRTCKDFHDAHALKLLYFSLVRSQLEYANLIWHTNSITQNKDLSQIQNNFLRFLSFQCHIYRAPHSDYNIINRLFSILPLEKRFTQLNLKFLYKLLHNIIDCPELVERLCFKINPLNSRQKQLFYPLNISSKYMSFSPSNTLMAIGNSIHNIDLFHFSLNDLSSYIH</sequence>
<keyword evidence="2" id="KW-1185">Reference proteome</keyword>
<gene>
    <name evidence="1" type="ORF">FWK35_00007500</name>
</gene>
<evidence type="ECO:0000313" key="2">
    <source>
        <dbReference type="Proteomes" id="UP000478052"/>
    </source>
</evidence>